<dbReference type="Proteomes" id="UP001432027">
    <property type="component" value="Unassembled WGS sequence"/>
</dbReference>
<evidence type="ECO:0000256" key="1">
    <source>
        <dbReference type="SAM" id="MobiDB-lite"/>
    </source>
</evidence>
<evidence type="ECO:0000313" key="2">
    <source>
        <dbReference type="EMBL" id="GMS81955.1"/>
    </source>
</evidence>
<feature type="non-terminal residue" evidence="2">
    <location>
        <position position="85"/>
    </location>
</feature>
<evidence type="ECO:0000313" key="3">
    <source>
        <dbReference type="Proteomes" id="UP001432027"/>
    </source>
</evidence>
<accession>A0AAV5SHM1</accession>
<feature type="compositionally biased region" description="Polar residues" evidence="1">
    <location>
        <begin position="11"/>
        <end position="20"/>
    </location>
</feature>
<name>A0AAV5SHM1_9BILA</name>
<dbReference type="AlphaFoldDB" id="A0AAV5SHM1"/>
<feature type="region of interest" description="Disordered" evidence="1">
    <location>
        <begin position="1"/>
        <end position="20"/>
    </location>
</feature>
<comment type="caution">
    <text evidence="2">The sequence shown here is derived from an EMBL/GenBank/DDBJ whole genome shotgun (WGS) entry which is preliminary data.</text>
</comment>
<sequence length="85" mass="9761">MGFNPDKGSSRRINNPISGNQLDGLLDRLASLDKCLRLQLSLSPDMHPMRRYTRADDEELGRVVHVDEDTEDTRTFSHIDIEHNK</sequence>
<gene>
    <name evidence="2" type="ORF">PENTCL1PPCAC_4129</name>
</gene>
<proteinExistence type="predicted"/>
<reference evidence="2" key="1">
    <citation type="submission" date="2023-10" db="EMBL/GenBank/DDBJ databases">
        <title>Genome assembly of Pristionchus species.</title>
        <authorList>
            <person name="Yoshida K."/>
            <person name="Sommer R.J."/>
        </authorList>
    </citation>
    <scope>NUCLEOTIDE SEQUENCE</scope>
    <source>
        <strain evidence="2">RS0144</strain>
    </source>
</reference>
<dbReference type="EMBL" id="BTSX01000001">
    <property type="protein sequence ID" value="GMS81955.1"/>
    <property type="molecule type" value="Genomic_DNA"/>
</dbReference>
<organism evidence="2 3">
    <name type="scientific">Pristionchus entomophagus</name>
    <dbReference type="NCBI Taxonomy" id="358040"/>
    <lineage>
        <taxon>Eukaryota</taxon>
        <taxon>Metazoa</taxon>
        <taxon>Ecdysozoa</taxon>
        <taxon>Nematoda</taxon>
        <taxon>Chromadorea</taxon>
        <taxon>Rhabditida</taxon>
        <taxon>Rhabditina</taxon>
        <taxon>Diplogasteromorpha</taxon>
        <taxon>Diplogasteroidea</taxon>
        <taxon>Neodiplogasteridae</taxon>
        <taxon>Pristionchus</taxon>
    </lineage>
</organism>
<protein>
    <submittedName>
        <fullName evidence="2">Uncharacterized protein</fullName>
    </submittedName>
</protein>
<keyword evidence="3" id="KW-1185">Reference proteome</keyword>